<dbReference type="Pfam" id="PF05699">
    <property type="entry name" value="Dimer_Tnp_hAT"/>
    <property type="match status" value="1"/>
</dbReference>
<dbReference type="InterPro" id="IPR036236">
    <property type="entry name" value="Znf_C2H2_sf"/>
</dbReference>
<evidence type="ECO:0000256" key="3">
    <source>
        <dbReference type="ARBA" id="ARBA00022771"/>
    </source>
</evidence>
<dbReference type="OrthoDB" id="1873329at2759"/>
<dbReference type="GO" id="GO:0005634">
    <property type="term" value="C:nucleus"/>
    <property type="evidence" value="ECO:0007669"/>
    <property type="project" value="UniProtKB-SubCell"/>
</dbReference>
<organism evidence="12 13">
    <name type="scientific">Mikania micrantha</name>
    <name type="common">bitter vine</name>
    <dbReference type="NCBI Taxonomy" id="192012"/>
    <lineage>
        <taxon>Eukaryota</taxon>
        <taxon>Viridiplantae</taxon>
        <taxon>Streptophyta</taxon>
        <taxon>Embryophyta</taxon>
        <taxon>Tracheophyta</taxon>
        <taxon>Spermatophyta</taxon>
        <taxon>Magnoliopsida</taxon>
        <taxon>eudicotyledons</taxon>
        <taxon>Gunneridae</taxon>
        <taxon>Pentapetalae</taxon>
        <taxon>asterids</taxon>
        <taxon>campanulids</taxon>
        <taxon>Asterales</taxon>
        <taxon>Asteraceae</taxon>
        <taxon>Asteroideae</taxon>
        <taxon>Heliantheae alliance</taxon>
        <taxon>Eupatorieae</taxon>
        <taxon>Mikania</taxon>
    </lineage>
</organism>
<comment type="subcellular location">
    <subcellularLocation>
        <location evidence="1">Nucleus</location>
    </subcellularLocation>
</comment>
<name>A0A5N6M856_9ASTR</name>
<evidence type="ECO:0000256" key="8">
    <source>
        <dbReference type="ARBA" id="ARBA00023242"/>
    </source>
</evidence>
<feature type="compositionally biased region" description="Low complexity" evidence="10">
    <location>
        <begin position="32"/>
        <end position="43"/>
    </location>
</feature>
<feature type="compositionally biased region" description="Basic and acidic residues" evidence="10">
    <location>
        <begin position="94"/>
        <end position="105"/>
    </location>
</feature>
<dbReference type="Pfam" id="PF02892">
    <property type="entry name" value="zf-BED"/>
    <property type="match status" value="1"/>
</dbReference>
<feature type="domain" description="BED-type" evidence="11">
    <location>
        <begin position="39"/>
        <end position="95"/>
    </location>
</feature>
<keyword evidence="5" id="KW-0805">Transcription regulation</keyword>
<evidence type="ECO:0000313" key="13">
    <source>
        <dbReference type="Proteomes" id="UP000326396"/>
    </source>
</evidence>
<evidence type="ECO:0000313" key="12">
    <source>
        <dbReference type="EMBL" id="KAD3336622.1"/>
    </source>
</evidence>
<dbReference type="GO" id="GO:0046983">
    <property type="term" value="F:protein dimerization activity"/>
    <property type="evidence" value="ECO:0007669"/>
    <property type="project" value="InterPro"/>
</dbReference>
<evidence type="ECO:0000256" key="10">
    <source>
        <dbReference type="SAM" id="MobiDB-lite"/>
    </source>
</evidence>
<proteinExistence type="predicted"/>
<protein>
    <recommendedName>
        <fullName evidence="11">BED-type domain-containing protein</fullName>
    </recommendedName>
</protein>
<dbReference type="InterPro" id="IPR052035">
    <property type="entry name" value="ZnF_BED_domain_contain"/>
</dbReference>
<dbReference type="PANTHER" id="PTHR46481">
    <property type="entry name" value="ZINC FINGER BED DOMAIN-CONTAINING PROTEIN 4"/>
    <property type="match status" value="1"/>
</dbReference>
<dbReference type="GO" id="GO:0008270">
    <property type="term" value="F:zinc ion binding"/>
    <property type="evidence" value="ECO:0007669"/>
    <property type="project" value="UniProtKB-KW"/>
</dbReference>
<dbReference type="InterPro" id="IPR008906">
    <property type="entry name" value="HATC_C_dom"/>
</dbReference>
<keyword evidence="4" id="KW-0862">Zinc</keyword>
<evidence type="ECO:0000256" key="2">
    <source>
        <dbReference type="ARBA" id="ARBA00022723"/>
    </source>
</evidence>
<feature type="region of interest" description="Disordered" evidence="10">
    <location>
        <begin position="23"/>
        <end position="43"/>
    </location>
</feature>
<dbReference type="SMART" id="SM00614">
    <property type="entry name" value="ZnF_BED"/>
    <property type="match status" value="1"/>
</dbReference>
<keyword evidence="7" id="KW-0804">Transcription</keyword>
<dbReference type="AlphaFoldDB" id="A0A5N6M856"/>
<keyword evidence="8" id="KW-0539">Nucleus</keyword>
<dbReference type="SUPFAM" id="SSF57667">
    <property type="entry name" value="beta-beta-alpha zinc fingers"/>
    <property type="match status" value="1"/>
</dbReference>
<dbReference type="InterPro" id="IPR003656">
    <property type="entry name" value="Znf_BED"/>
</dbReference>
<evidence type="ECO:0000256" key="9">
    <source>
        <dbReference type="PROSITE-ProRule" id="PRU00027"/>
    </source>
</evidence>
<keyword evidence="2" id="KW-0479">Metal-binding</keyword>
<gene>
    <name evidence="12" type="ORF">E3N88_32141</name>
</gene>
<dbReference type="PANTHER" id="PTHR46481:SF7">
    <property type="entry name" value="ZINC FINGER BED DOMAIN-CONTAINING PROTEIN RICESLEEPER 2-LIKE"/>
    <property type="match status" value="1"/>
</dbReference>
<keyword evidence="13" id="KW-1185">Reference proteome</keyword>
<dbReference type="SUPFAM" id="SSF53098">
    <property type="entry name" value="Ribonuclease H-like"/>
    <property type="match status" value="1"/>
</dbReference>
<keyword evidence="6" id="KW-0238">DNA-binding</keyword>
<evidence type="ECO:0000256" key="7">
    <source>
        <dbReference type="ARBA" id="ARBA00023163"/>
    </source>
</evidence>
<dbReference type="EMBL" id="SZYD01000016">
    <property type="protein sequence ID" value="KAD3336622.1"/>
    <property type="molecule type" value="Genomic_DNA"/>
</dbReference>
<feature type="region of interest" description="Disordered" evidence="10">
    <location>
        <begin position="75"/>
        <end position="105"/>
    </location>
</feature>
<evidence type="ECO:0000256" key="4">
    <source>
        <dbReference type="ARBA" id="ARBA00022833"/>
    </source>
</evidence>
<evidence type="ECO:0000259" key="11">
    <source>
        <dbReference type="PROSITE" id="PS50808"/>
    </source>
</evidence>
<dbReference type="GO" id="GO:0003677">
    <property type="term" value="F:DNA binding"/>
    <property type="evidence" value="ECO:0007669"/>
    <property type="project" value="UniProtKB-KW"/>
</dbReference>
<dbReference type="PROSITE" id="PS50808">
    <property type="entry name" value="ZF_BED"/>
    <property type="match status" value="1"/>
</dbReference>
<evidence type="ECO:0000256" key="1">
    <source>
        <dbReference type="ARBA" id="ARBA00004123"/>
    </source>
</evidence>
<evidence type="ECO:0000256" key="5">
    <source>
        <dbReference type="ARBA" id="ARBA00023015"/>
    </source>
</evidence>
<accession>A0A5N6M856</accession>
<reference evidence="12 13" key="1">
    <citation type="submission" date="2019-05" db="EMBL/GenBank/DDBJ databases">
        <title>Mikania micrantha, genome provides insights into the molecular mechanism of rapid growth.</title>
        <authorList>
            <person name="Liu B."/>
        </authorList>
    </citation>
    <scope>NUCLEOTIDE SEQUENCE [LARGE SCALE GENOMIC DNA]</scope>
    <source>
        <strain evidence="12">NLD-2019</strain>
        <tissue evidence="12">Leaf</tissue>
    </source>
</reference>
<sequence length="230" mass="26249">MYQVMNPMEETKERANKHLLIIKTNQKKSKTSAAGGPKPSGSSVWEEMEKFVDEDGNKKAKCKHCNKAFAGDSGKNGTSTLRRHLNICPKNPSKLKDQSDKETEKDIEKKRDLLVDCIKDELKLVFEQYELNNESKSSKANSQMESYVENSSTNISNDFFSQFKSVGGCGLYNTKSELQKYLEDRPEDDYPGFDILQWWKAAYSKYPTLAKMAKEISDKLDPAHKNHETD</sequence>
<dbReference type="InterPro" id="IPR012337">
    <property type="entry name" value="RNaseH-like_sf"/>
</dbReference>
<dbReference type="Proteomes" id="UP000326396">
    <property type="component" value="Linkage Group LG6"/>
</dbReference>
<keyword evidence="3 9" id="KW-0863">Zinc-finger</keyword>
<comment type="caution">
    <text evidence="12">The sequence shown here is derived from an EMBL/GenBank/DDBJ whole genome shotgun (WGS) entry which is preliminary data.</text>
</comment>
<evidence type="ECO:0000256" key="6">
    <source>
        <dbReference type="ARBA" id="ARBA00023125"/>
    </source>
</evidence>